<dbReference type="Gene3D" id="2.70.70.10">
    <property type="entry name" value="Glucose Permease (Domain IIA)"/>
    <property type="match status" value="1"/>
</dbReference>
<dbReference type="InterPro" id="IPR011055">
    <property type="entry name" value="Dup_hybrid_motif"/>
</dbReference>
<organism evidence="8 9">
    <name type="scientific">Candidatus Enterococcus moelleringii</name>
    <dbReference type="NCBI Taxonomy" id="2815325"/>
    <lineage>
        <taxon>Bacteria</taxon>
        <taxon>Bacillati</taxon>
        <taxon>Bacillota</taxon>
        <taxon>Bacilli</taxon>
        <taxon>Lactobacillales</taxon>
        <taxon>Enterococcaceae</taxon>
        <taxon>Enterococcus</taxon>
    </lineage>
</organism>
<dbReference type="PROSITE" id="PS00371">
    <property type="entry name" value="PTS_EIIA_TYPE_1_HIS"/>
    <property type="match status" value="1"/>
</dbReference>
<keyword evidence="2" id="KW-0813">Transport</keyword>
<feature type="domain" description="PTS EIIA type-1" evidence="7">
    <location>
        <begin position="35"/>
        <end position="139"/>
    </location>
</feature>
<keyword evidence="9" id="KW-1185">Reference proteome</keyword>
<reference evidence="8 9" key="1">
    <citation type="submission" date="2021-03" db="EMBL/GenBank/DDBJ databases">
        <title>Enterococcal diversity collection.</title>
        <authorList>
            <person name="Gilmore M.S."/>
            <person name="Schwartzman J."/>
            <person name="Van Tyne D."/>
            <person name="Martin M."/>
            <person name="Earl A.M."/>
            <person name="Manson A.L."/>
            <person name="Straub T."/>
            <person name="Salamzade R."/>
            <person name="Saavedra J."/>
            <person name="Lebreton F."/>
            <person name="Prichula J."/>
            <person name="Schaufler K."/>
            <person name="Gaca A."/>
            <person name="Sgardioli B."/>
            <person name="Wagenaar J."/>
            <person name="Strong T."/>
        </authorList>
    </citation>
    <scope>NUCLEOTIDE SEQUENCE [LARGE SCALE GENOMIC DNA]</scope>
    <source>
        <strain evidence="8 9">669A</strain>
    </source>
</reference>
<comment type="subcellular location">
    <subcellularLocation>
        <location evidence="1">Cytoplasm</location>
    </subcellularLocation>
</comment>
<evidence type="ECO:0000259" key="7">
    <source>
        <dbReference type="PROSITE" id="PS51093"/>
    </source>
</evidence>
<dbReference type="RefSeq" id="WP_207673181.1">
    <property type="nucleotide sequence ID" value="NZ_JAFREM010000013.1"/>
</dbReference>
<name>A0ABS3L9E7_9ENTE</name>
<evidence type="ECO:0000256" key="5">
    <source>
        <dbReference type="ARBA" id="ARBA00022683"/>
    </source>
</evidence>
<gene>
    <name evidence="8" type="ORF">JZO70_08780</name>
</gene>
<keyword evidence="5" id="KW-0598">Phosphotransferase system</keyword>
<dbReference type="InterPro" id="IPR001127">
    <property type="entry name" value="PTS_EIIA_1_perm"/>
</dbReference>
<dbReference type="InterPro" id="IPR050890">
    <property type="entry name" value="PTS_EIIA_component"/>
</dbReference>
<dbReference type="Proteomes" id="UP000664601">
    <property type="component" value="Unassembled WGS sequence"/>
</dbReference>
<protein>
    <submittedName>
        <fullName evidence="8">PTS glucose transporter subunit IIA</fullName>
    </submittedName>
</protein>
<evidence type="ECO:0000256" key="3">
    <source>
        <dbReference type="ARBA" id="ARBA00022597"/>
    </source>
</evidence>
<accession>A0ABS3L9E7</accession>
<dbReference type="PANTHER" id="PTHR45008:SF1">
    <property type="entry name" value="PTS SYSTEM GLUCOSE-SPECIFIC EIIA COMPONENT"/>
    <property type="match status" value="1"/>
</dbReference>
<dbReference type="Pfam" id="PF00358">
    <property type="entry name" value="PTS_EIIA_1"/>
    <property type="match status" value="1"/>
</dbReference>
<keyword evidence="3 8" id="KW-0762">Sugar transport</keyword>
<keyword evidence="4" id="KW-0808">Transferase</keyword>
<evidence type="ECO:0000256" key="2">
    <source>
        <dbReference type="ARBA" id="ARBA00022448"/>
    </source>
</evidence>
<dbReference type="EMBL" id="JAFREM010000013">
    <property type="protein sequence ID" value="MBO1306252.1"/>
    <property type="molecule type" value="Genomic_DNA"/>
</dbReference>
<proteinExistence type="predicted"/>
<dbReference type="NCBIfam" id="TIGR00830">
    <property type="entry name" value="PTBA"/>
    <property type="match status" value="1"/>
</dbReference>
<sequence length="166" mass="17837">MFNFLKKKETVEKTGPAALYAPITGKMIPLENVQDEVFASKMMGEGVAFELSEDTIYAPIDGEITMFPDSLHAFGMKTADGAEVLIHVGLDTVNLGGEGFTKLADQGDTVTKGTPILQVAREELLGKNIILTTPMIVTNSSEFDVTVLAAEEVTAGETKVLELVKK</sequence>
<keyword evidence="6" id="KW-0418">Kinase</keyword>
<evidence type="ECO:0000313" key="9">
    <source>
        <dbReference type="Proteomes" id="UP000664601"/>
    </source>
</evidence>
<dbReference type="PROSITE" id="PS51093">
    <property type="entry name" value="PTS_EIIA_TYPE_1"/>
    <property type="match status" value="1"/>
</dbReference>
<evidence type="ECO:0000313" key="8">
    <source>
        <dbReference type="EMBL" id="MBO1306252.1"/>
    </source>
</evidence>
<evidence type="ECO:0000256" key="6">
    <source>
        <dbReference type="ARBA" id="ARBA00022777"/>
    </source>
</evidence>
<dbReference type="SUPFAM" id="SSF51261">
    <property type="entry name" value="Duplicated hybrid motif"/>
    <property type="match status" value="1"/>
</dbReference>
<evidence type="ECO:0000256" key="1">
    <source>
        <dbReference type="ARBA" id="ARBA00004496"/>
    </source>
</evidence>
<comment type="caution">
    <text evidence="8">The sequence shown here is derived from an EMBL/GenBank/DDBJ whole genome shotgun (WGS) entry which is preliminary data.</text>
</comment>
<evidence type="ECO:0000256" key="4">
    <source>
        <dbReference type="ARBA" id="ARBA00022679"/>
    </source>
</evidence>
<dbReference type="PANTHER" id="PTHR45008">
    <property type="entry name" value="PTS SYSTEM GLUCOSE-SPECIFIC EIIA COMPONENT"/>
    <property type="match status" value="1"/>
</dbReference>